<evidence type="ECO:0000259" key="10">
    <source>
        <dbReference type="Pfam" id="PF01035"/>
    </source>
</evidence>
<accession>A0A943I868</accession>
<dbReference type="SUPFAM" id="SSF53155">
    <property type="entry name" value="Methylated DNA-protein cysteine methyltransferase domain"/>
    <property type="match status" value="1"/>
</dbReference>
<dbReference type="Pfam" id="PF02870">
    <property type="entry name" value="Methyltransf_1N"/>
    <property type="match status" value="1"/>
</dbReference>
<evidence type="ECO:0000313" key="12">
    <source>
        <dbReference type="EMBL" id="MBS5588821.1"/>
    </source>
</evidence>
<sequence>MLKGYQYKMKIAIYIIEKNSQIYAITTDNKYEYIQEETTLIKEAAKQLNEYFKGKRKVFDLPLDLSGTAFQTKVWQELLKIPYGKTVSYKDISIAINNPKAYRAVGMANNKNRIMIVVPCHRVIGSNKKLIGYAGGLKLKEYLLDLEKNNN</sequence>
<dbReference type="PANTHER" id="PTHR10815:SF5">
    <property type="entry name" value="METHYLATED-DNA--PROTEIN-CYSTEINE METHYLTRANSFERASE"/>
    <property type="match status" value="1"/>
</dbReference>
<gene>
    <name evidence="12" type="ORF">KHX14_08455</name>
</gene>
<feature type="domain" description="Methylated-DNA-[protein]-cysteine S-methyltransferase DNA binding" evidence="10">
    <location>
        <begin position="69"/>
        <end position="148"/>
    </location>
</feature>
<dbReference type="Gene3D" id="3.30.160.70">
    <property type="entry name" value="Methylated DNA-protein cysteine methyltransferase domain"/>
    <property type="match status" value="1"/>
</dbReference>
<proteinExistence type="inferred from homology"/>
<evidence type="ECO:0000256" key="6">
    <source>
        <dbReference type="ARBA" id="ARBA00022763"/>
    </source>
</evidence>
<keyword evidence="3 9" id="KW-0963">Cytoplasm</keyword>
<dbReference type="CDD" id="cd06445">
    <property type="entry name" value="ATase"/>
    <property type="match status" value="1"/>
</dbReference>
<evidence type="ECO:0000256" key="2">
    <source>
        <dbReference type="ARBA" id="ARBA00008711"/>
    </source>
</evidence>
<dbReference type="PROSITE" id="PS00374">
    <property type="entry name" value="MGMT"/>
    <property type="match status" value="1"/>
</dbReference>
<dbReference type="GO" id="GO:0032259">
    <property type="term" value="P:methylation"/>
    <property type="evidence" value="ECO:0007669"/>
    <property type="project" value="UniProtKB-KW"/>
</dbReference>
<comment type="similarity">
    <text evidence="2 9">Belongs to the MGMT family.</text>
</comment>
<evidence type="ECO:0000256" key="1">
    <source>
        <dbReference type="ARBA" id="ARBA00001286"/>
    </source>
</evidence>
<comment type="catalytic activity">
    <reaction evidence="1 9">
        <text>a 4-O-methyl-thymidine in DNA + L-cysteinyl-[protein] = a thymidine in DNA + S-methyl-L-cysteinyl-[protein]</text>
        <dbReference type="Rhea" id="RHEA:53428"/>
        <dbReference type="Rhea" id="RHEA-COMP:10131"/>
        <dbReference type="Rhea" id="RHEA-COMP:10132"/>
        <dbReference type="Rhea" id="RHEA-COMP:13555"/>
        <dbReference type="Rhea" id="RHEA-COMP:13556"/>
        <dbReference type="ChEBI" id="CHEBI:29950"/>
        <dbReference type="ChEBI" id="CHEBI:82612"/>
        <dbReference type="ChEBI" id="CHEBI:137386"/>
        <dbReference type="ChEBI" id="CHEBI:137387"/>
        <dbReference type="EC" id="2.1.1.63"/>
    </reaction>
</comment>
<dbReference type="PANTHER" id="PTHR10815">
    <property type="entry name" value="METHYLATED-DNA--PROTEIN-CYSTEINE METHYLTRANSFERASE"/>
    <property type="match status" value="1"/>
</dbReference>
<dbReference type="InterPro" id="IPR001497">
    <property type="entry name" value="MethylDNA_cys_MeTrfase_AS"/>
</dbReference>
<evidence type="ECO:0000259" key="11">
    <source>
        <dbReference type="Pfam" id="PF02870"/>
    </source>
</evidence>
<dbReference type="NCBIfam" id="TIGR00589">
    <property type="entry name" value="ogt"/>
    <property type="match status" value="1"/>
</dbReference>
<name>A0A943I868_9FIRM</name>
<dbReference type="Proteomes" id="UP000751224">
    <property type="component" value="Unassembled WGS sequence"/>
</dbReference>
<dbReference type="HAMAP" id="MF_00772">
    <property type="entry name" value="OGT"/>
    <property type="match status" value="1"/>
</dbReference>
<dbReference type="GO" id="GO:0006307">
    <property type="term" value="P:DNA alkylation repair"/>
    <property type="evidence" value="ECO:0007669"/>
    <property type="project" value="UniProtKB-UniRule"/>
</dbReference>
<evidence type="ECO:0000256" key="8">
    <source>
        <dbReference type="ARBA" id="ARBA00049348"/>
    </source>
</evidence>
<dbReference type="SUPFAM" id="SSF46767">
    <property type="entry name" value="Methylated DNA-protein cysteine methyltransferase, C-terminal domain"/>
    <property type="match status" value="1"/>
</dbReference>
<dbReference type="InterPro" id="IPR014048">
    <property type="entry name" value="MethylDNA_cys_MeTrfase_DNA-bd"/>
</dbReference>
<protein>
    <recommendedName>
        <fullName evidence="9">Methylated-DNA--protein-cysteine methyltransferase</fullName>
        <ecNumber evidence="9">2.1.1.63</ecNumber>
    </recommendedName>
    <alternativeName>
        <fullName evidence="9">6-O-methylguanine-DNA methyltransferase</fullName>
        <shortName evidence="9">MGMT</shortName>
    </alternativeName>
    <alternativeName>
        <fullName evidence="9">O-6-methylguanine-DNA-alkyltransferase</fullName>
    </alternativeName>
</protein>
<dbReference type="EMBL" id="JAGZCC010000054">
    <property type="protein sequence ID" value="MBS5588821.1"/>
    <property type="molecule type" value="Genomic_DNA"/>
</dbReference>
<evidence type="ECO:0000256" key="3">
    <source>
        <dbReference type="ARBA" id="ARBA00022490"/>
    </source>
</evidence>
<feature type="domain" description="Methylguanine DNA methyltransferase ribonuclease-like" evidence="11">
    <location>
        <begin position="13"/>
        <end position="65"/>
    </location>
</feature>
<comment type="function">
    <text evidence="9">Involved in the cellular defense against the biological effects of O6-methylguanine (O6-MeG) and O4-methylthymine (O4-MeT) in DNA. Repairs the methylated nucleobase in DNA by stoichiometrically transferring the methyl group to a cysteine residue in the enzyme. This is a suicide reaction: the enzyme is irreversibly inactivated.</text>
</comment>
<dbReference type="Pfam" id="PF01035">
    <property type="entry name" value="DNA_binding_1"/>
    <property type="match status" value="1"/>
</dbReference>
<dbReference type="Gene3D" id="1.10.10.10">
    <property type="entry name" value="Winged helix-like DNA-binding domain superfamily/Winged helix DNA-binding domain"/>
    <property type="match status" value="1"/>
</dbReference>
<keyword evidence="5 9" id="KW-0808">Transferase</keyword>
<comment type="catalytic activity">
    <reaction evidence="8 9">
        <text>a 6-O-methyl-2'-deoxyguanosine in DNA + L-cysteinyl-[protein] = S-methyl-L-cysteinyl-[protein] + a 2'-deoxyguanosine in DNA</text>
        <dbReference type="Rhea" id="RHEA:24000"/>
        <dbReference type="Rhea" id="RHEA-COMP:10131"/>
        <dbReference type="Rhea" id="RHEA-COMP:10132"/>
        <dbReference type="Rhea" id="RHEA-COMP:11367"/>
        <dbReference type="Rhea" id="RHEA-COMP:11368"/>
        <dbReference type="ChEBI" id="CHEBI:29950"/>
        <dbReference type="ChEBI" id="CHEBI:82612"/>
        <dbReference type="ChEBI" id="CHEBI:85445"/>
        <dbReference type="ChEBI" id="CHEBI:85448"/>
        <dbReference type="EC" id="2.1.1.63"/>
    </reaction>
</comment>
<dbReference type="FunFam" id="1.10.10.10:FF:000214">
    <property type="entry name" value="Methylated-DNA--protein-cysteine methyltransferase"/>
    <property type="match status" value="1"/>
</dbReference>
<evidence type="ECO:0000256" key="7">
    <source>
        <dbReference type="ARBA" id="ARBA00023204"/>
    </source>
</evidence>
<evidence type="ECO:0000256" key="5">
    <source>
        <dbReference type="ARBA" id="ARBA00022679"/>
    </source>
</evidence>
<keyword evidence="4 9" id="KW-0489">Methyltransferase</keyword>
<dbReference type="InterPro" id="IPR023546">
    <property type="entry name" value="MGMT"/>
</dbReference>
<comment type="subcellular location">
    <subcellularLocation>
        <location evidence="9">Cytoplasm</location>
    </subcellularLocation>
</comment>
<feature type="active site" description="Nucleophile; methyl group acceptor" evidence="9">
    <location>
        <position position="120"/>
    </location>
</feature>
<dbReference type="AlphaFoldDB" id="A0A943I868"/>
<comment type="miscellaneous">
    <text evidence="9">This enzyme catalyzes only one turnover and therefore is not strictly catalytic. According to one definition, an enzyme is a biocatalyst that acts repeatedly and over many reaction cycles.</text>
</comment>
<dbReference type="GO" id="GO:0003908">
    <property type="term" value="F:methylated-DNA-[protein]-cysteine S-methyltransferase activity"/>
    <property type="evidence" value="ECO:0007669"/>
    <property type="project" value="UniProtKB-UniRule"/>
</dbReference>
<dbReference type="GO" id="GO:0005737">
    <property type="term" value="C:cytoplasm"/>
    <property type="evidence" value="ECO:0007669"/>
    <property type="project" value="UniProtKB-SubCell"/>
</dbReference>
<evidence type="ECO:0000313" key="13">
    <source>
        <dbReference type="Proteomes" id="UP000751224"/>
    </source>
</evidence>
<organism evidence="12 13">
    <name type="scientific">Thomasclavelia spiroformis</name>
    <dbReference type="NCBI Taxonomy" id="29348"/>
    <lineage>
        <taxon>Bacteria</taxon>
        <taxon>Bacillati</taxon>
        <taxon>Bacillota</taxon>
        <taxon>Erysipelotrichia</taxon>
        <taxon>Erysipelotrichales</taxon>
        <taxon>Coprobacillaceae</taxon>
        <taxon>Thomasclavelia</taxon>
    </lineage>
</organism>
<evidence type="ECO:0000256" key="4">
    <source>
        <dbReference type="ARBA" id="ARBA00022603"/>
    </source>
</evidence>
<evidence type="ECO:0000256" key="9">
    <source>
        <dbReference type="HAMAP-Rule" id="MF_00772"/>
    </source>
</evidence>
<dbReference type="RefSeq" id="WP_297672230.1">
    <property type="nucleotide sequence ID" value="NZ_JAGZCC010000054.1"/>
</dbReference>
<dbReference type="InterPro" id="IPR036217">
    <property type="entry name" value="MethylDNA_cys_MeTrfase_DNAb"/>
</dbReference>
<dbReference type="EC" id="2.1.1.63" evidence="9"/>
<reference evidence="12" key="1">
    <citation type="submission" date="2021-02" db="EMBL/GenBank/DDBJ databases">
        <title>Infant gut strain persistence is associated with maternal origin, phylogeny, and functional potential including surface adhesion and iron acquisition.</title>
        <authorList>
            <person name="Lou Y.C."/>
        </authorList>
    </citation>
    <scope>NUCLEOTIDE SEQUENCE</scope>
    <source>
        <strain evidence="12">L3_108_000G1_dasL3_108_000G1_metabat.metabat.11</strain>
    </source>
</reference>
<keyword evidence="7 9" id="KW-0234">DNA repair</keyword>
<dbReference type="InterPro" id="IPR008332">
    <property type="entry name" value="MethylG_MeTrfase_N"/>
</dbReference>
<dbReference type="InterPro" id="IPR036631">
    <property type="entry name" value="MGMT_N_sf"/>
</dbReference>
<comment type="caution">
    <text evidence="12">The sequence shown here is derived from an EMBL/GenBank/DDBJ whole genome shotgun (WGS) entry which is preliminary data.</text>
</comment>
<keyword evidence="6 9" id="KW-0227">DNA damage</keyword>
<dbReference type="InterPro" id="IPR036388">
    <property type="entry name" value="WH-like_DNA-bd_sf"/>
</dbReference>